<reference evidence="1 2" key="1">
    <citation type="journal article" date="2024" name="BMC Biol.">
        <title>Comparative genomics of Ascetosporea gives new insight into the evolutionary basis for animal parasitism in Rhizaria.</title>
        <authorList>
            <person name="Hiltunen Thoren M."/>
            <person name="Onut-Brannstrom I."/>
            <person name="Alfjorden A."/>
            <person name="Peckova H."/>
            <person name="Swords F."/>
            <person name="Hooper C."/>
            <person name="Holzer A.S."/>
            <person name="Bass D."/>
            <person name="Burki F."/>
        </authorList>
    </citation>
    <scope>NUCLEOTIDE SEQUENCE [LARGE SCALE GENOMIC DNA]</scope>
    <source>
        <strain evidence="1">20-A016</strain>
    </source>
</reference>
<sequence>MFPSKFEKYVTAPDVDDVLHISRLTSGQVWVSDRNNIILTDTTGVKIHHFTKRSDISYGVHTVTSAGNLIYIDSDDNINKLMADRKTHVRIRNATDWKPHCVYSSPSTGDLLIGMSKLEIKTHSMMKKIKITRNDRTGKHVLTIRGDSSQKLCDNFSYITENRNGDVLVSGTFVTAVDLEGRYRFSYTGP</sequence>
<evidence type="ECO:0000313" key="2">
    <source>
        <dbReference type="Proteomes" id="UP001439008"/>
    </source>
</evidence>
<keyword evidence="2" id="KW-1185">Reference proteome</keyword>
<dbReference type="SUPFAM" id="SSF101898">
    <property type="entry name" value="NHL repeat"/>
    <property type="match status" value="1"/>
</dbReference>
<protein>
    <submittedName>
        <fullName evidence="1">Uncharacterized protein</fullName>
    </submittedName>
</protein>
<gene>
    <name evidence="1" type="ORF">MHBO_003540</name>
</gene>
<dbReference type="EMBL" id="JBDODL010002090">
    <property type="protein sequence ID" value="MES1922024.1"/>
    <property type="molecule type" value="Genomic_DNA"/>
</dbReference>
<name>A0ABV2AQT9_9EUKA</name>
<organism evidence="1 2">
    <name type="scientific">Bonamia ostreae</name>
    <dbReference type="NCBI Taxonomy" id="126728"/>
    <lineage>
        <taxon>Eukaryota</taxon>
        <taxon>Sar</taxon>
        <taxon>Rhizaria</taxon>
        <taxon>Endomyxa</taxon>
        <taxon>Ascetosporea</taxon>
        <taxon>Haplosporida</taxon>
        <taxon>Bonamia</taxon>
    </lineage>
</organism>
<comment type="caution">
    <text evidence="1">The sequence shown here is derived from an EMBL/GenBank/DDBJ whole genome shotgun (WGS) entry which is preliminary data.</text>
</comment>
<evidence type="ECO:0000313" key="1">
    <source>
        <dbReference type="EMBL" id="MES1922024.1"/>
    </source>
</evidence>
<feature type="non-terminal residue" evidence="1">
    <location>
        <position position="190"/>
    </location>
</feature>
<dbReference type="Proteomes" id="UP001439008">
    <property type="component" value="Unassembled WGS sequence"/>
</dbReference>
<accession>A0ABV2AQT9</accession>
<proteinExistence type="predicted"/>